<evidence type="ECO:0000256" key="3">
    <source>
        <dbReference type="ARBA" id="ARBA00022722"/>
    </source>
</evidence>
<sequence length="145" mass="16186">MSRFLGIDYGSKRVGLALSDESKTLAFPKTILSNDPNLFSAIKKICAEENIEAAVVGESLDKGGKPNPIMKEINKFREKFSKEINLPIYSEPEIWTSAEARRISVKARPSPKGIRPSLDRRPVDASAAALILQRFLEKKKFDEAH</sequence>
<evidence type="ECO:0000313" key="8">
    <source>
        <dbReference type="Proteomes" id="UP000178059"/>
    </source>
</evidence>
<keyword evidence="2 5" id="KW-0690">Ribosome biogenesis</keyword>
<dbReference type="PANTHER" id="PTHR33317">
    <property type="entry name" value="POLYNUCLEOTIDYL TRANSFERASE, RIBONUCLEASE H-LIKE SUPERFAMILY PROTEIN"/>
    <property type="match status" value="1"/>
</dbReference>
<evidence type="ECO:0000256" key="2">
    <source>
        <dbReference type="ARBA" id="ARBA00022517"/>
    </source>
</evidence>
<dbReference type="GO" id="GO:0000967">
    <property type="term" value="P:rRNA 5'-end processing"/>
    <property type="evidence" value="ECO:0007669"/>
    <property type="project" value="UniProtKB-UniRule"/>
</dbReference>
<dbReference type="HAMAP" id="MF_00651">
    <property type="entry name" value="Nuclease_YqgF"/>
    <property type="match status" value="1"/>
</dbReference>
<dbReference type="PANTHER" id="PTHR33317:SF4">
    <property type="entry name" value="POLYNUCLEOTIDYL TRANSFERASE, RIBONUCLEASE H-LIKE SUPERFAMILY PROTEIN"/>
    <property type="match status" value="1"/>
</dbReference>
<dbReference type="NCBIfam" id="TIGR00250">
    <property type="entry name" value="RNAse_H_YqgF"/>
    <property type="match status" value="1"/>
</dbReference>
<dbReference type="InterPro" id="IPR005227">
    <property type="entry name" value="YqgF"/>
</dbReference>
<proteinExistence type="inferred from homology"/>
<dbReference type="InterPro" id="IPR012337">
    <property type="entry name" value="RNaseH-like_sf"/>
</dbReference>
<dbReference type="AlphaFoldDB" id="A0A1F6VHG4"/>
<dbReference type="SUPFAM" id="SSF53098">
    <property type="entry name" value="Ribonuclease H-like"/>
    <property type="match status" value="1"/>
</dbReference>
<dbReference type="STRING" id="1801743.A2824_00730"/>
<dbReference type="Gene3D" id="3.30.420.140">
    <property type="entry name" value="YqgF/RNase H-like domain"/>
    <property type="match status" value="1"/>
</dbReference>
<dbReference type="EMBL" id="MFTT01000034">
    <property type="protein sequence ID" value="OGI69091.1"/>
    <property type="molecule type" value="Genomic_DNA"/>
</dbReference>
<evidence type="ECO:0000256" key="1">
    <source>
        <dbReference type="ARBA" id="ARBA00022490"/>
    </source>
</evidence>
<organism evidence="7 8">
    <name type="scientific">Candidatus Nomurabacteria bacterium RIFCSPHIGHO2_01_FULL_42_16</name>
    <dbReference type="NCBI Taxonomy" id="1801743"/>
    <lineage>
        <taxon>Bacteria</taxon>
        <taxon>Candidatus Nomuraibacteriota</taxon>
    </lineage>
</organism>
<feature type="domain" description="YqgF/RNase H-like" evidence="6">
    <location>
        <begin position="2"/>
        <end position="100"/>
    </location>
</feature>
<dbReference type="CDD" id="cd16964">
    <property type="entry name" value="YqgF"/>
    <property type="match status" value="1"/>
</dbReference>
<evidence type="ECO:0000256" key="4">
    <source>
        <dbReference type="ARBA" id="ARBA00022801"/>
    </source>
</evidence>
<dbReference type="InterPro" id="IPR037027">
    <property type="entry name" value="YqgF/RNaseH-like_dom_sf"/>
</dbReference>
<keyword evidence="4 5" id="KW-0378">Hydrolase</keyword>
<name>A0A1F6VHG4_9BACT</name>
<keyword evidence="3 5" id="KW-0540">Nuclease</keyword>
<evidence type="ECO:0000256" key="5">
    <source>
        <dbReference type="HAMAP-Rule" id="MF_00651"/>
    </source>
</evidence>
<evidence type="ECO:0000313" key="7">
    <source>
        <dbReference type="EMBL" id="OGI69091.1"/>
    </source>
</evidence>
<reference evidence="7 8" key="1">
    <citation type="journal article" date="2016" name="Nat. Commun.">
        <title>Thousands of microbial genomes shed light on interconnected biogeochemical processes in an aquifer system.</title>
        <authorList>
            <person name="Anantharaman K."/>
            <person name="Brown C.T."/>
            <person name="Hug L.A."/>
            <person name="Sharon I."/>
            <person name="Castelle C.J."/>
            <person name="Probst A.J."/>
            <person name="Thomas B.C."/>
            <person name="Singh A."/>
            <person name="Wilkins M.J."/>
            <person name="Karaoz U."/>
            <person name="Brodie E.L."/>
            <person name="Williams K.H."/>
            <person name="Hubbard S.S."/>
            <person name="Banfield J.F."/>
        </authorList>
    </citation>
    <scope>NUCLEOTIDE SEQUENCE [LARGE SCALE GENOMIC DNA]</scope>
</reference>
<dbReference type="Proteomes" id="UP000178059">
    <property type="component" value="Unassembled WGS sequence"/>
</dbReference>
<dbReference type="SMART" id="SM00732">
    <property type="entry name" value="YqgFc"/>
    <property type="match status" value="1"/>
</dbReference>
<dbReference type="EC" id="3.1.-.-" evidence="5"/>
<comment type="similarity">
    <text evidence="5">Belongs to the YqgF HJR family.</text>
</comment>
<protein>
    <recommendedName>
        <fullName evidence="5">Putative pre-16S rRNA nuclease</fullName>
        <ecNumber evidence="5">3.1.-.-</ecNumber>
    </recommendedName>
</protein>
<dbReference type="GO" id="GO:0005737">
    <property type="term" value="C:cytoplasm"/>
    <property type="evidence" value="ECO:0007669"/>
    <property type="project" value="UniProtKB-SubCell"/>
</dbReference>
<comment type="subcellular location">
    <subcellularLocation>
        <location evidence="5">Cytoplasm</location>
    </subcellularLocation>
</comment>
<comment type="caution">
    <text evidence="7">The sequence shown here is derived from an EMBL/GenBank/DDBJ whole genome shotgun (WGS) entry which is preliminary data.</text>
</comment>
<keyword evidence="1 5" id="KW-0963">Cytoplasm</keyword>
<accession>A0A1F6VHG4</accession>
<dbReference type="GO" id="GO:0004518">
    <property type="term" value="F:nuclease activity"/>
    <property type="evidence" value="ECO:0007669"/>
    <property type="project" value="UniProtKB-KW"/>
</dbReference>
<dbReference type="Pfam" id="PF03652">
    <property type="entry name" value="RuvX"/>
    <property type="match status" value="1"/>
</dbReference>
<evidence type="ECO:0000259" key="6">
    <source>
        <dbReference type="SMART" id="SM00732"/>
    </source>
</evidence>
<dbReference type="GO" id="GO:0016788">
    <property type="term" value="F:hydrolase activity, acting on ester bonds"/>
    <property type="evidence" value="ECO:0007669"/>
    <property type="project" value="UniProtKB-UniRule"/>
</dbReference>
<comment type="function">
    <text evidence="5">Could be a nuclease involved in processing of the 5'-end of pre-16S rRNA.</text>
</comment>
<dbReference type="InterPro" id="IPR006641">
    <property type="entry name" value="YqgF/RNaseH-like_dom"/>
</dbReference>
<gene>
    <name evidence="7" type="ORF">A2824_00730</name>
</gene>